<dbReference type="Gene3D" id="3.40.50.1820">
    <property type="entry name" value="alpha/beta hydrolase"/>
    <property type="match status" value="1"/>
</dbReference>
<dbReference type="InterPro" id="IPR002168">
    <property type="entry name" value="Lipase_GDXG_HIS_AS"/>
</dbReference>
<dbReference type="AlphaFoldDB" id="A0A8H5I1G4"/>
<keyword evidence="4" id="KW-0732">Signal</keyword>
<gene>
    <name evidence="6" type="ORF">D9757_000568</name>
</gene>
<dbReference type="EMBL" id="JAACJN010000002">
    <property type="protein sequence ID" value="KAF5393340.1"/>
    <property type="molecule type" value="Genomic_DNA"/>
</dbReference>
<comment type="similarity">
    <text evidence="2">Belongs to the 'GDXG' lipolytic enzyme family.</text>
</comment>
<name>A0A8H5I1G4_9AGAR</name>
<dbReference type="Proteomes" id="UP000518752">
    <property type="component" value="Unassembled WGS sequence"/>
</dbReference>
<keyword evidence="7" id="KW-1185">Reference proteome</keyword>
<sequence>MIGLCSLFLSALLASSSLAAPTTSLGNPFKSAPGDPLDILCNLPIISKLLCPRQNQGNTVSVLTRIGTAVGFSASGVNRFAVKYASASRWAESIVATSWRLPNGATNASALPLACPQQGIDDSAFSEDCLSMVVYVPQSFSPVALKPVFMWIHGGSFIQGSATSAGLDGSNLAIATQSVVVVIQYRLGALGLMAPDGSTNLALKDVINALTFVNENIVAFGGDKSQVTVAGQSSGATMIRSLLAVPSASGLFKSAILQSDPMDYGFFSSTTQKTLQNAYNQLINCDDSDYSCQKALSIDDILNAQGTLYNEAGSGSLDASAAGGEPLRTVHDGSLITSPLDSTAPFPSVNKPILVSTVSDEAAITIYGVEFKSPIPESTFAPACQAGLGEERAATVLNSSFYESRPTDGEEDARPQLEQLGTDYIWRCSSWTFARNWISHGGSAFVGMYTVGATYPGNEQVPFCTQAGSVCHQDDIEIVFGTVPNPNSAQSALIKETQARYKAFLLTGSPNVPAYPPWTRATPSNVHAFNLGGSGEVPVGSCDPSFWGAAVPYDYQVYGI</sequence>
<dbReference type="PANTHER" id="PTHR45570:SF1">
    <property type="entry name" value="CARBOXYLIC ESTER HYDROLASE"/>
    <property type="match status" value="1"/>
</dbReference>
<dbReference type="PANTHER" id="PTHR45570">
    <property type="entry name" value="CARBOXYLIC ESTER HYDROLASE"/>
    <property type="match status" value="1"/>
</dbReference>
<evidence type="ECO:0000256" key="4">
    <source>
        <dbReference type="RuleBase" id="RU361235"/>
    </source>
</evidence>
<dbReference type="GO" id="GO:0016787">
    <property type="term" value="F:hydrolase activity"/>
    <property type="evidence" value="ECO:0007669"/>
    <property type="project" value="UniProtKB-KW"/>
</dbReference>
<dbReference type="InterPro" id="IPR019826">
    <property type="entry name" value="Carboxylesterase_B_AS"/>
</dbReference>
<dbReference type="EC" id="3.1.1.-" evidence="4"/>
<feature type="chain" id="PRO_5034726901" description="Carboxylic ester hydrolase" evidence="4">
    <location>
        <begin position="20"/>
        <end position="560"/>
    </location>
</feature>
<dbReference type="PROSITE" id="PS01173">
    <property type="entry name" value="LIPASE_GDXG_HIS"/>
    <property type="match status" value="1"/>
</dbReference>
<feature type="signal peptide" evidence="4">
    <location>
        <begin position="1"/>
        <end position="19"/>
    </location>
</feature>
<dbReference type="SUPFAM" id="SSF53474">
    <property type="entry name" value="alpha/beta-Hydrolases"/>
    <property type="match status" value="1"/>
</dbReference>
<evidence type="ECO:0000256" key="3">
    <source>
        <dbReference type="ARBA" id="ARBA00022801"/>
    </source>
</evidence>
<dbReference type="InterPro" id="IPR029058">
    <property type="entry name" value="AB_hydrolase_fold"/>
</dbReference>
<comment type="caution">
    <text evidence="6">The sequence shown here is derived from an EMBL/GenBank/DDBJ whole genome shotgun (WGS) entry which is preliminary data.</text>
</comment>
<dbReference type="PROSITE" id="PS00122">
    <property type="entry name" value="CARBOXYLESTERASE_B_1"/>
    <property type="match status" value="1"/>
</dbReference>
<accession>A0A8H5I1G4</accession>
<protein>
    <recommendedName>
        <fullName evidence="4">Carboxylic ester hydrolase</fullName>
        <ecNumber evidence="4">3.1.1.-</ecNumber>
    </recommendedName>
</protein>
<keyword evidence="3 4" id="KW-0378">Hydrolase</keyword>
<feature type="domain" description="Carboxylesterase type B" evidence="5">
    <location>
        <begin position="73"/>
        <end position="531"/>
    </location>
</feature>
<evidence type="ECO:0000313" key="6">
    <source>
        <dbReference type="EMBL" id="KAF5393340.1"/>
    </source>
</evidence>
<evidence type="ECO:0000313" key="7">
    <source>
        <dbReference type="Proteomes" id="UP000518752"/>
    </source>
</evidence>
<organism evidence="6 7">
    <name type="scientific">Collybiopsis confluens</name>
    <dbReference type="NCBI Taxonomy" id="2823264"/>
    <lineage>
        <taxon>Eukaryota</taxon>
        <taxon>Fungi</taxon>
        <taxon>Dikarya</taxon>
        <taxon>Basidiomycota</taxon>
        <taxon>Agaricomycotina</taxon>
        <taxon>Agaricomycetes</taxon>
        <taxon>Agaricomycetidae</taxon>
        <taxon>Agaricales</taxon>
        <taxon>Marasmiineae</taxon>
        <taxon>Omphalotaceae</taxon>
        <taxon>Collybiopsis</taxon>
    </lineage>
</organism>
<proteinExistence type="inferred from homology"/>
<dbReference type="OrthoDB" id="408631at2759"/>
<dbReference type="Pfam" id="PF00135">
    <property type="entry name" value="COesterase"/>
    <property type="match status" value="1"/>
</dbReference>
<evidence type="ECO:0000259" key="5">
    <source>
        <dbReference type="Pfam" id="PF00135"/>
    </source>
</evidence>
<comment type="similarity">
    <text evidence="1 4">Belongs to the type-B carboxylesterase/lipase family.</text>
</comment>
<reference evidence="6 7" key="1">
    <citation type="journal article" date="2020" name="ISME J.">
        <title>Uncovering the hidden diversity of litter-decomposition mechanisms in mushroom-forming fungi.</title>
        <authorList>
            <person name="Floudas D."/>
            <person name="Bentzer J."/>
            <person name="Ahren D."/>
            <person name="Johansson T."/>
            <person name="Persson P."/>
            <person name="Tunlid A."/>
        </authorList>
    </citation>
    <scope>NUCLEOTIDE SEQUENCE [LARGE SCALE GENOMIC DNA]</scope>
    <source>
        <strain evidence="6 7">CBS 406.79</strain>
    </source>
</reference>
<evidence type="ECO:0000256" key="2">
    <source>
        <dbReference type="ARBA" id="ARBA00010515"/>
    </source>
</evidence>
<dbReference type="InterPro" id="IPR002018">
    <property type="entry name" value="CarbesteraseB"/>
</dbReference>
<evidence type="ECO:0000256" key="1">
    <source>
        <dbReference type="ARBA" id="ARBA00005964"/>
    </source>
</evidence>